<keyword evidence="1" id="KW-0808">Transferase</keyword>
<gene>
    <name evidence="6" type="ORF">OCK74_17995</name>
</gene>
<evidence type="ECO:0000259" key="5">
    <source>
        <dbReference type="PROSITE" id="PS50146"/>
    </source>
</evidence>
<dbReference type="SMART" id="SM00046">
    <property type="entry name" value="DAGKc"/>
    <property type="match status" value="1"/>
</dbReference>
<dbReference type="Proteomes" id="UP001155483">
    <property type="component" value="Unassembled WGS sequence"/>
</dbReference>
<dbReference type="SUPFAM" id="SSF111331">
    <property type="entry name" value="NAD kinase/diacylglycerol kinase-like"/>
    <property type="match status" value="1"/>
</dbReference>
<keyword evidence="4" id="KW-0067">ATP-binding</keyword>
<evidence type="ECO:0000256" key="1">
    <source>
        <dbReference type="ARBA" id="ARBA00022679"/>
    </source>
</evidence>
<reference evidence="6" key="2">
    <citation type="submission" date="2023-04" db="EMBL/GenBank/DDBJ databases">
        <title>Paracnuella aquatica gen. nov., sp. nov., a member of the family Chitinophagaceae isolated from a hot spring.</title>
        <authorList>
            <person name="Wang C."/>
        </authorList>
    </citation>
    <scope>NUCLEOTIDE SEQUENCE</scope>
    <source>
        <strain evidence="6">LB-8</strain>
    </source>
</reference>
<reference evidence="6" key="1">
    <citation type="submission" date="2022-09" db="EMBL/GenBank/DDBJ databases">
        <authorList>
            <person name="Yuan C."/>
            <person name="Ke Z."/>
        </authorList>
    </citation>
    <scope>NUCLEOTIDE SEQUENCE</scope>
    <source>
        <strain evidence="6">LB-8</strain>
    </source>
</reference>
<dbReference type="Gene3D" id="2.60.200.40">
    <property type="match status" value="1"/>
</dbReference>
<dbReference type="InterPro" id="IPR050187">
    <property type="entry name" value="Lipid_Phosphate_FormReg"/>
</dbReference>
<feature type="domain" description="DAGKc" evidence="5">
    <location>
        <begin position="1"/>
        <end position="130"/>
    </location>
</feature>
<protein>
    <submittedName>
        <fullName evidence="6">Diacylglycerol kinase family protein</fullName>
    </submittedName>
</protein>
<dbReference type="Gene3D" id="3.40.50.10330">
    <property type="entry name" value="Probable inorganic polyphosphate/atp-NAD kinase, domain 1"/>
    <property type="match status" value="1"/>
</dbReference>
<dbReference type="Pfam" id="PF00781">
    <property type="entry name" value="DAGK_cat"/>
    <property type="match status" value="1"/>
</dbReference>
<dbReference type="InterPro" id="IPR016064">
    <property type="entry name" value="NAD/diacylglycerol_kinase_sf"/>
</dbReference>
<keyword evidence="3 6" id="KW-0418">Kinase</keyword>
<dbReference type="PANTHER" id="PTHR12358:SF106">
    <property type="entry name" value="LIPID KINASE YEGS"/>
    <property type="match status" value="1"/>
</dbReference>
<comment type="caution">
    <text evidence="6">The sequence shown here is derived from an EMBL/GenBank/DDBJ whole genome shotgun (WGS) entry which is preliminary data.</text>
</comment>
<accession>A0A9X3B9C2</accession>
<dbReference type="GO" id="GO:0005524">
    <property type="term" value="F:ATP binding"/>
    <property type="evidence" value="ECO:0007669"/>
    <property type="project" value="UniProtKB-KW"/>
</dbReference>
<proteinExistence type="predicted"/>
<dbReference type="PROSITE" id="PS50146">
    <property type="entry name" value="DAGK"/>
    <property type="match status" value="1"/>
</dbReference>
<evidence type="ECO:0000256" key="4">
    <source>
        <dbReference type="ARBA" id="ARBA00022840"/>
    </source>
</evidence>
<name>A0A9X3B9C2_9BACT</name>
<evidence type="ECO:0000256" key="3">
    <source>
        <dbReference type="ARBA" id="ARBA00022777"/>
    </source>
</evidence>
<dbReference type="Pfam" id="PF19279">
    <property type="entry name" value="YegS_C"/>
    <property type="match status" value="1"/>
</dbReference>
<keyword evidence="2" id="KW-0547">Nucleotide-binding</keyword>
<dbReference type="InterPro" id="IPR017438">
    <property type="entry name" value="ATP-NAD_kinase_N"/>
</dbReference>
<evidence type="ECO:0000256" key="2">
    <source>
        <dbReference type="ARBA" id="ARBA00022741"/>
    </source>
</evidence>
<dbReference type="InterPro" id="IPR045540">
    <property type="entry name" value="YegS/DAGK_C"/>
</dbReference>
<dbReference type="PANTHER" id="PTHR12358">
    <property type="entry name" value="SPHINGOSINE KINASE"/>
    <property type="match status" value="1"/>
</dbReference>
<dbReference type="AlphaFoldDB" id="A0A9X3B9C2"/>
<keyword evidence="7" id="KW-1185">Reference proteome</keyword>
<dbReference type="InterPro" id="IPR001206">
    <property type="entry name" value="Diacylglycerol_kinase_cat_dom"/>
</dbReference>
<dbReference type="GO" id="GO:0005886">
    <property type="term" value="C:plasma membrane"/>
    <property type="evidence" value="ECO:0007669"/>
    <property type="project" value="TreeGrafter"/>
</dbReference>
<dbReference type="EMBL" id="JAOTIF010000017">
    <property type="protein sequence ID" value="MCU7551016.1"/>
    <property type="molecule type" value="Genomic_DNA"/>
</dbReference>
<dbReference type="RefSeq" id="WP_279298455.1">
    <property type="nucleotide sequence ID" value="NZ_JAOTIF010000017.1"/>
</dbReference>
<evidence type="ECO:0000313" key="6">
    <source>
        <dbReference type="EMBL" id="MCU7551016.1"/>
    </source>
</evidence>
<dbReference type="GO" id="GO:0016301">
    <property type="term" value="F:kinase activity"/>
    <property type="evidence" value="ECO:0007669"/>
    <property type="project" value="UniProtKB-KW"/>
</dbReference>
<sequence>MQRRILYIVNPISGTKDKQPLVDLIQTKSATVGIPYSIYPSVEDGDYSYLDEIIPEQGFTDIVIAGGDGTVNGAIAGLKKHSLPFGIIPSGSGNGLAFGAGISKDPAKALGVIFKGKSAWTDAFLVNGQFACLLCGLGFDAQVAHNFALDKGRGLYTYIKKIFQGLFEAKSYPFVLKLKDGTIKIDAYFISVANSNQFGNHFTIAPKASLTDGMLDVVVMACQSRWNILLQTILQVSGYYQLQQVERLNDQTSVVYFQTSELAILNKGGAPMHLDGEPIESAGKVDIRILPKCFQLIYP</sequence>
<organism evidence="6 7">
    <name type="scientific">Paraflavisolibacter caeni</name>
    <dbReference type="NCBI Taxonomy" id="2982496"/>
    <lineage>
        <taxon>Bacteria</taxon>
        <taxon>Pseudomonadati</taxon>
        <taxon>Bacteroidota</taxon>
        <taxon>Chitinophagia</taxon>
        <taxon>Chitinophagales</taxon>
        <taxon>Chitinophagaceae</taxon>
        <taxon>Paraflavisolibacter</taxon>
    </lineage>
</organism>
<evidence type="ECO:0000313" key="7">
    <source>
        <dbReference type="Proteomes" id="UP001155483"/>
    </source>
</evidence>